<keyword evidence="10" id="KW-1185">Reference proteome</keyword>
<feature type="compositionally biased region" description="Basic and acidic residues" evidence="6">
    <location>
        <begin position="485"/>
        <end position="503"/>
    </location>
</feature>
<dbReference type="GO" id="GO:0005634">
    <property type="term" value="C:nucleus"/>
    <property type="evidence" value="ECO:0007669"/>
    <property type="project" value="TreeGrafter"/>
</dbReference>
<dbReference type="SMART" id="SM00390">
    <property type="entry name" value="GoLoco"/>
    <property type="match status" value="1"/>
</dbReference>
<dbReference type="CDD" id="cd17136">
    <property type="entry name" value="RBD1_RGS12"/>
    <property type="match status" value="1"/>
</dbReference>
<feature type="compositionally biased region" description="Polar residues" evidence="6">
    <location>
        <begin position="177"/>
        <end position="187"/>
    </location>
</feature>
<dbReference type="InterPro" id="IPR046995">
    <property type="entry name" value="RGS10/12/14-like"/>
</dbReference>
<dbReference type="CDD" id="cd08742">
    <property type="entry name" value="RGS_RGS12"/>
    <property type="match status" value="1"/>
</dbReference>
<proteinExistence type="predicted"/>
<dbReference type="EMBL" id="AJFE02009164">
    <property type="status" value="NOT_ANNOTATED_CDS"/>
    <property type="molecule type" value="Genomic_DNA"/>
</dbReference>
<keyword evidence="4" id="KW-0963">Cytoplasm</keyword>
<dbReference type="Pfam" id="PF16611">
    <property type="entry name" value="RGS12_us2"/>
    <property type="match status" value="1"/>
</dbReference>
<feature type="compositionally biased region" description="Basic and acidic residues" evidence="6">
    <location>
        <begin position="248"/>
        <end position="257"/>
    </location>
</feature>
<dbReference type="Bgee" id="ENSPPAG00000034542">
    <property type="expression patterns" value="Expressed in prefrontal cortex and 6 other cell types or tissues"/>
</dbReference>
<dbReference type="InterPro" id="IPR003116">
    <property type="entry name" value="RBD_dom"/>
</dbReference>
<dbReference type="InterPro" id="IPR003109">
    <property type="entry name" value="GoLoco_motif"/>
</dbReference>
<evidence type="ECO:0000313" key="10">
    <source>
        <dbReference type="Proteomes" id="UP000240080"/>
    </source>
</evidence>
<dbReference type="EMBL" id="AJFE02009166">
    <property type="status" value="NOT_ANNOTATED_CDS"/>
    <property type="molecule type" value="Genomic_DNA"/>
</dbReference>
<dbReference type="GO" id="GO:0003924">
    <property type="term" value="F:GTPase activity"/>
    <property type="evidence" value="ECO:0007669"/>
    <property type="project" value="UniProtKB-ARBA"/>
</dbReference>
<feature type="compositionally biased region" description="Polar residues" evidence="6">
    <location>
        <begin position="634"/>
        <end position="646"/>
    </location>
</feature>
<dbReference type="InterPro" id="IPR037880">
    <property type="entry name" value="RGS12_RGS"/>
</dbReference>
<sequence length="709" mass="77238">MSRDLADGLTGADLKDCVSNNSLSSNASLPSVQSCRRLRERRVASWAVSFERLLQDPVGVRYFSDFLRKEFSEENILFWQACEYFNHVPAHDKKELSYRAREIFSKFLCSKATTPVNIDSQAQLADDVLRAPHPDMFKEQQLQIFNLMKFDSYTRFLKSPLYQECILAEVEGRALPNSQQVPSSPASKHSLGSDHSSVSTPKKLSGKSKSGRSLNEELGDEESEKKRKGAFFSWSRTRSTGRSQKKREHGDHTDDALHANGGLCRRESQGSVSSAGSLDLSEACRTLAPEKDKATKHCCIHLPDGTSCVVAVKAGFSIKDILSGLCERHGINGAAADLFLVGGDKPLVLHQDSSILESRDLRLEKRTLFRLDLVPINRSVGLKAKPTKPVTEVLRPVVAKYGLDLSGLLVRLSGEKEPLDLGAPISSLDGQRVVLEEKDPSRGKASADKQKGVPVKQNTAVNSSSRNHSATGEERTLGKSNSIKIKGENGKNARDPRLSKREESIAKIGKKNIRKLIWTKQRFFELISKAQSNRADDQRGLLRKEDLVLPEFLRLPPGSTELTLPTPAAVAKGFSKRSATGNGRESASQPGEQWEPVQDSSDSPSTSPGSASSPPGPPGTTPPGQKSPSGPFCTPQSPVSLAQEGTAQIWKRQSQEVEAGGIQTVEDEHVAELTLMGEGDISSPNSTLLPPPSTPQDVPGPSRPGTSRF</sequence>
<dbReference type="EMBL" id="AJFE02009163">
    <property type="status" value="NOT_ANNOTATED_CDS"/>
    <property type="molecule type" value="Genomic_DNA"/>
</dbReference>
<feature type="region of interest" description="Disordered" evidence="6">
    <location>
        <begin position="437"/>
        <end position="503"/>
    </location>
</feature>
<dbReference type="OMA" id="VHENDSK"/>
<feature type="domain" description="RGS" evidence="7">
    <location>
        <begin position="49"/>
        <end position="166"/>
    </location>
</feature>
<evidence type="ECO:0000256" key="5">
    <source>
        <dbReference type="ARBA" id="ARBA00022737"/>
    </source>
</evidence>
<dbReference type="InterPro" id="IPR029071">
    <property type="entry name" value="Ubiquitin-like_domsf"/>
</dbReference>
<dbReference type="GO" id="GO:0005096">
    <property type="term" value="F:GTPase activator activity"/>
    <property type="evidence" value="ECO:0007669"/>
    <property type="project" value="UniProtKB-KW"/>
</dbReference>
<dbReference type="Pfam" id="PF16612">
    <property type="entry name" value="RGS12_usC"/>
    <property type="match status" value="1"/>
</dbReference>
<feature type="region of interest" description="Disordered" evidence="6">
    <location>
        <begin position="177"/>
        <end position="275"/>
    </location>
</feature>
<feature type="compositionally biased region" description="Basic and acidic residues" evidence="6">
    <location>
        <begin position="437"/>
        <end position="451"/>
    </location>
</feature>
<evidence type="ECO:0000259" key="8">
    <source>
        <dbReference type="PROSITE" id="PS50898"/>
    </source>
</evidence>
<gene>
    <name evidence="9" type="primary">RGS12</name>
</gene>
<dbReference type="Pfam" id="PF16613">
    <property type="entry name" value="RGS12_us1"/>
    <property type="match status" value="1"/>
</dbReference>
<comment type="subcellular location">
    <subcellularLocation>
        <location evidence="1">Cell projection</location>
        <location evidence="1">Dendrite</location>
    </subcellularLocation>
    <subcellularLocation>
        <location evidence="2">Cytoplasm</location>
    </subcellularLocation>
</comment>
<evidence type="ECO:0000256" key="1">
    <source>
        <dbReference type="ARBA" id="ARBA00004279"/>
    </source>
</evidence>
<dbReference type="PANTHER" id="PTHR45945:SF1">
    <property type="entry name" value="REGULATOR OF G-PROTEIN SIGNALING 12"/>
    <property type="match status" value="1"/>
</dbReference>
<dbReference type="Pfam" id="PF02188">
    <property type="entry name" value="GoLoco"/>
    <property type="match status" value="1"/>
</dbReference>
<dbReference type="SMART" id="SM00455">
    <property type="entry name" value="RBD"/>
    <property type="match status" value="2"/>
</dbReference>
<dbReference type="SMART" id="SM00315">
    <property type="entry name" value="RGS"/>
    <property type="match status" value="1"/>
</dbReference>
<feature type="domain" description="RBD" evidence="8">
    <location>
        <begin position="368"/>
        <end position="438"/>
    </location>
</feature>
<reference evidence="9" key="3">
    <citation type="submission" date="2025-09" db="UniProtKB">
        <authorList>
            <consortium name="Ensembl"/>
        </authorList>
    </citation>
    <scope>IDENTIFICATION</scope>
</reference>
<dbReference type="Pfam" id="PF00615">
    <property type="entry name" value="RGS"/>
    <property type="match status" value="1"/>
</dbReference>
<dbReference type="PANTHER" id="PTHR45945">
    <property type="entry name" value="REGULATOR OF G-PROTEIN SIGNALING LOCO"/>
    <property type="match status" value="1"/>
</dbReference>
<evidence type="ECO:0000256" key="6">
    <source>
        <dbReference type="SAM" id="MobiDB-lite"/>
    </source>
</evidence>
<dbReference type="Gene3D" id="1.10.196.10">
    <property type="match status" value="1"/>
</dbReference>
<reference evidence="9" key="2">
    <citation type="submission" date="2025-08" db="UniProtKB">
        <authorList>
            <consortium name="Ensembl"/>
        </authorList>
    </citation>
    <scope>IDENTIFICATION</scope>
</reference>
<dbReference type="PRINTS" id="PR01301">
    <property type="entry name" value="RGSPROTEIN"/>
</dbReference>
<dbReference type="EMBL" id="AJFE02009162">
    <property type="status" value="NOT_ANNOTATED_CDS"/>
    <property type="molecule type" value="Genomic_DNA"/>
</dbReference>
<dbReference type="PROSITE" id="PS50898">
    <property type="entry name" value="RBD"/>
    <property type="match status" value="2"/>
</dbReference>
<dbReference type="PROSITE" id="PS50132">
    <property type="entry name" value="RGS"/>
    <property type="match status" value="1"/>
</dbReference>
<dbReference type="InterPro" id="IPR036305">
    <property type="entry name" value="RGS_sf"/>
</dbReference>
<reference evidence="9 10" key="1">
    <citation type="journal article" date="2012" name="Nature">
        <title>The bonobo genome compared with the chimpanzee and human genomes.</title>
        <authorList>
            <person name="Prufer K."/>
            <person name="Munch K."/>
            <person name="Hellmann I."/>
            <person name="Akagi K."/>
            <person name="Miller J.R."/>
            <person name="Walenz B."/>
            <person name="Koren S."/>
            <person name="Sutton G."/>
            <person name="Kodira C."/>
            <person name="Winer R."/>
            <person name="Knight J.R."/>
            <person name="Mullikin J.C."/>
            <person name="Meader S.J."/>
            <person name="Ponting C.P."/>
            <person name="Lunter G."/>
            <person name="Higashino S."/>
            <person name="Hobolth A."/>
            <person name="Dutheil J."/>
            <person name="Karakoc E."/>
            <person name="Alkan C."/>
            <person name="Sajjadian S."/>
            <person name="Catacchio C.R."/>
            <person name="Ventura M."/>
            <person name="Marques-Bonet T."/>
            <person name="Eichler E.E."/>
            <person name="Andre C."/>
            <person name="Atencia R."/>
            <person name="Mugisha L."/>
            <person name="Junhold J."/>
            <person name="Patterson N."/>
            <person name="Siebauer M."/>
            <person name="Good J.M."/>
            <person name="Fischer A."/>
            <person name="Ptak S.E."/>
            <person name="Lachmann M."/>
            <person name="Symer D.E."/>
            <person name="Mailund T."/>
            <person name="Schierup M.H."/>
            <person name="Andres A.M."/>
            <person name="Kelso J."/>
            <person name="Paabo S."/>
        </authorList>
    </citation>
    <scope>NUCLEOTIDE SEQUENCE [LARGE SCALE GENOMIC DNA]</scope>
</reference>
<dbReference type="Ensembl" id="ENSPPAT00000045676.1">
    <property type="protein sequence ID" value="ENSPPAP00000022862.1"/>
    <property type="gene ID" value="ENSPPAG00000034542.1"/>
</dbReference>
<dbReference type="GO" id="GO:0007165">
    <property type="term" value="P:signal transduction"/>
    <property type="evidence" value="ECO:0007669"/>
    <property type="project" value="InterPro"/>
</dbReference>
<evidence type="ECO:0000256" key="2">
    <source>
        <dbReference type="ARBA" id="ARBA00004496"/>
    </source>
</evidence>
<dbReference type="InterPro" id="IPR016137">
    <property type="entry name" value="RGS"/>
</dbReference>
<feature type="region of interest" description="Disordered" evidence="6">
    <location>
        <begin position="675"/>
        <end position="709"/>
    </location>
</feature>
<keyword evidence="5" id="KW-0677">Repeat</keyword>
<dbReference type="InterPro" id="IPR044926">
    <property type="entry name" value="RGS_subdomain_2"/>
</dbReference>
<dbReference type="SUPFAM" id="SSF54236">
    <property type="entry name" value="Ubiquitin-like"/>
    <property type="match status" value="2"/>
</dbReference>
<dbReference type="GO" id="GO:0008277">
    <property type="term" value="P:regulation of G protein-coupled receptor signaling pathway"/>
    <property type="evidence" value="ECO:0007669"/>
    <property type="project" value="TreeGrafter"/>
</dbReference>
<dbReference type="SUPFAM" id="SSF48097">
    <property type="entry name" value="Regulator of G-protein signaling, RGS"/>
    <property type="match status" value="1"/>
</dbReference>
<keyword evidence="3" id="KW-0343">GTPase activation</keyword>
<feature type="compositionally biased region" description="Polar residues" evidence="6">
    <location>
        <begin position="456"/>
        <end position="470"/>
    </location>
</feature>
<evidence type="ECO:0000259" key="7">
    <source>
        <dbReference type="PROSITE" id="PS50132"/>
    </source>
</evidence>
<name>A0A2R9B3X7_PANPA</name>
<feature type="compositionally biased region" description="Polar residues" evidence="6">
    <location>
        <begin position="577"/>
        <end position="591"/>
    </location>
</feature>
<dbReference type="PROSITE" id="PS50877">
    <property type="entry name" value="GOLOCO"/>
    <property type="match status" value="1"/>
</dbReference>
<accession>A0A2R9B3X7</accession>
<dbReference type="GO" id="GO:0009968">
    <property type="term" value="P:negative regulation of signal transduction"/>
    <property type="evidence" value="ECO:0007669"/>
    <property type="project" value="UniProtKB-KW"/>
</dbReference>
<protein>
    <submittedName>
        <fullName evidence="9">Regulator of G protein signaling 12</fullName>
    </submittedName>
</protein>
<dbReference type="GO" id="GO:0005886">
    <property type="term" value="C:plasma membrane"/>
    <property type="evidence" value="ECO:0007669"/>
    <property type="project" value="TreeGrafter"/>
</dbReference>
<feature type="domain" description="RBD" evidence="8">
    <location>
        <begin position="296"/>
        <end position="366"/>
    </location>
</feature>
<feature type="compositionally biased region" description="Low complexity" evidence="6">
    <location>
        <begin position="622"/>
        <end position="631"/>
    </location>
</feature>
<dbReference type="PROSITE" id="PS51257">
    <property type="entry name" value="PROKAR_LIPOPROTEIN"/>
    <property type="match status" value="1"/>
</dbReference>
<dbReference type="EMBL" id="AJFE02009160">
    <property type="status" value="NOT_ANNOTATED_CDS"/>
    <property type="molecule type" value="Genomic_DNA"/>
</dbReference>
<dbReference type="Pfam" id="PF02196">
    <property type="entry name" value="RBD"/>
    <property type="match status" value="1"/>
</dbReference>
<dbReference type="EMBL" id="AJFE02009167">
    <property type="status" value="NOT_ANNOTATED_CDS"/>
    <property type="molecule type" value="Genomic_DNA"/>
</dbReference>
<dbReference type="EMBL" id="AJFE02009161">
    <property type="status" value="NOT_ANNOTATED_CDS"/>
    <property type="molecule type" value="Genomic_DNA"/>
</dbReference>
<dbReference type="Proteomes" id="UP000240080">
    <property type="component" value="Chromosome 4"/>
</dbReference>
<feature type="compositionally biased region" description="Low complexity" evidence="6">
    <location>
        <begin position="600"/>
        <end position="613"/>
    </location>
</feature>
<dbReference type="GO" id="GO:0030425">
    <property type="term" value="C:dendrite"/>
    <property type="evidence" value="ECO:0007669"/>
    <property type="project" value="UniProtKB-SubCell"/>
</dbReference>
<dbReference type="EMBL" id="AJFE02009165">
    <property type="status" value="NOT_ANNOTATED_CDS"/>
    <property type="molecule type" value="Genomic_DNA"/>
</dbReference>
<evidence type="ECO:0000313" key="9">
    <source>
        <dbReference type="Ensembl" id="ENSPPAP00000022862.1"/>
    </source>
</evidence>
<dbReference type="InterPro" id="IPR024066">
    <property type="entry name" value="RGS_subdom1/3"/>
</dbReference>
<organism evidence="9 10">
    <name type="scientific">Pan paniscus</name>
    <name type="common">Pygmy chimpanzee</name>
    <name type="synonym">Bonobo</name>
    <dbReference type="NCBI Taxonomy" id="9597"/>
    <lineage>
        <taxon>Eukaryota</taxon>
        <taxon>Metazoa</taxon>
        <taxon>Chordata</taxon>
        <taxon>Craniata</taxon>
        <taxon>Vertebrata</taxon>
        <taxon>Euteleostomi</taxon>
        <taxon>Mammalia</taxon>
        <taxon>Eutheria</taxon>
        <taxon>Euarchontoglires</taxon>
        <taxon>Primates</taxon>
        <taxon>Haplorrhini</taxon>
        <taxon>Catarrhini</taxon>
        <taxon>Hominidae</taxon>
        <taxon>Pan</taxon>
    </lineage>
</organism>
<dbReference type="GeneTree" id="ENSGT00940000159741"/>
<dbReference type="GO" id="GO:0005737">
    <property type="term" value="C:cytoplasm"/>
    <property type="evidence" value="ECO:0007669"/>
    <property type="project" value="UniProtKB-SubCell"/>
</dbReference>
<feature type="region of interest" description="Disordered" evidence="6">
    <location>
        <begin position="573"/>
        <end position="649"/>
    </location>
</feature>
<evidence type="ECO:0000256" key="4">
    <source>
        <dbReference type="ARBA" id="ARBA00022490"/>
    </source>
</evidence>
<dbReference type="Gene3D" id="3.10.20.90">
    <property type="entry name" value="Phosphatidylinositol 3-kinase Catalytic Subunit, Chain A, domain 1"/>
    <property type="match status" value="2"/>
</dbReference>
<dbReference type="AlphaFoldDB" id="A0A2R9B3X7"/>
<dbReference type="Gene3D" id="1.10.167.10">
    <property type="entry name" value="Regulator of G-protein Signalling 4, domain 2"/>
    <property type="match status" value="1"/>
</dbReference>
<evidence type="ECO:0000256" key="3">
    <source>
        <dbReference type="ARBA" id="ARBA00022468"/>
    </source>
</evidence>